<protein>
    <submittedName>
        <fullName evidence="2">Uncharacterized protein</fullName>
    </submittedName>
</protein>
<dbReference type="AlphaFoldDB" id="A0A915DXI7"/>
<dbReference type="Proteomes" id="UP000887574">
    <property type="component" value="Unplaced"/>
</dbReference>
<keyword evidence="1" id="KW-1185">Reference proteome</keyword>
<proteinExistence type="predicted"/>
<evidence type="ECO:0000313" key="2">
    <source>
        <dbReference type="WBParaSite" id="jg24727"/>
    </source>
</evidence>
<accession>A0A915DXI7</accession>
<sequence length="120" mass="14062">MNIKKVWNSLWCFSPYYHKPNIKFTADILCDVLQFLSYEECKNNVFLSKSFSRIALQRMRPQACKLLAVVILKVYRGPKEKLSGECIKAYVTAIDRFHTWRQICNCQGSPIRFVMGEFAQ</sequence>
<evidence type="ECO:0000313" key="1">
    <source>
        <dbReference type="Proteomes" id="UP000887574"/>
    </source>
</evidence>
<organism evidence="1 2">
    <name type="scientific">Ditylenchus dipsaci</name>
    <dbReference type="NCBI Taxonomy" id="166011"/>
    <lineage>
        <taxon>Eukaryota</taxon>
        <taxon>Metazoa</taxon>
        <taxon>Ecdysozoa</taxon>
        <taxon>Nematoda</taxon>
        <taxon>Chromadorea</taxon>
        <taxon>Rhabditida</taxon>
        <taxon>Tylenchina</taxon>
        <taxon>Tylenchomorpha</taxon>
        <taxon>Sphaerularioidea</taxon>
        <taxon>Anguinidae</taxon>
        <taxon>Anguininae</taxon>
        <taxon>Ditylenchus</taxon>
    </lineage>
</organism>
<reference evidence="2" key="1">
    <citation type="submission" date="2022-11" db="UniProtKB">
        <authorList>
            <consortium name="WormBaseParasite"/>
        </authorList>
    </citation>
    <scope>IDENTIFICATION</scope>
</reference>
<dbReference type="WBParaSite" id="jg24727">
    <property type="protein sequence ID" value="jg24727"/>
    <property type="gene ID" value="jg24727"/>
</dbReference>
<name>A0A915DXI7_9BILA</name>